<dbReference type="CDD" id="cd00063">
    <property type="entry name" value="FN3"/>
    <property type="match status" value="8"/>
</dbReference>
<evidence type="ECO:0000313" key="6">
    <source>
        <dbReference type="Ensembl" id="ENSPKIP00000002383.1"/>
    </source>
</evidence>
<dbReference type="Proteomes" id="UP000261540">
    <property type="component" value="Unplaced"/>
</dbReference>
<dbReference type="InterPro" id="IPR013783">
    <property type="entry name" value="Ig-like_fold"/>
</dbReference>
<feature type="domain" description="Fibronectin type-III" evidence="5">
    <location>
        <begin position="979"/>
        <end position="1072"/>
    </location>
</feature>
<feature type="domain" description="Ig-like" evidence="4">
    <location>
        <begin position="489"/>
        <end position="598"/>
    </location>
</feature>
<feature type="domain" description="Fibronectin type-III" evidence="5">
    <location>
        <begin position="788"/>
        <end position="881"/>
    </location>
</feature>
<dbReference type="Gene3D" id="2.60.40.10">
    <property type="entry name" value="Immunoglobulins"/>
    <property type="match status" value="12"/>
</dbReference>
<keyword evidence="7" id="KW-1185">Reference proteome</keyword>
<dbReference type="SUPFAM" id="SSF48726">
    <property type="entry name" value="Immunoglobulin"/>
    <property type="match status" value="4"/>
</dbReference>
<dbReference type="PANTHER" id="PTHR14340:SF13">
    <property type="entry name" value="TITIN"/>
    <property type="match status" value="1"/>
</dbReference>
<dbReference type="SMART" id="SM00060">
    <property type="entry name" value="FN3"/>
    <property type="match status" value="8"/>
</dbReference>
<dbReference type="FunFam" id="2.60.40.10:FF:000011">
    <property type="entry name" value="Titin b"/>
    <property type="match status" value="1"/>
</dbReference>
<dbReference type="FunFam" id="2.60.40.10:FF:000135">
    <property type="entry name" value="Titin a"/>
    <property type="match status" value="1"/>
</dbReference>
<feature type="domain" description="Ig-like" evidence="4">
    <location>
        <begin position="99"/>
        <end position="185"/>
    </location>
</feature>
<keyword evidence="1" id="KW-0677">Repeat</keyword>
<dbReference type="GO" id="GO:0008307">
    <property type="term" value="F:structural constituent of muscle"/>
    <property type="evidence" value="ECO:0007669"/>
    <property type="project" value="TreeGrafter"/>
</dbReference>
<dbReference type="InterPro" id="IPR003598">
    <property type="entry name" value="Ig_sub2"/>
</dbReference>
<evidence type="ECO:0000256" key="2">
    <source>
        <dbReference type="ARBA" id="ARBA00023319"/>
    </source>
</evidence>
<dbReference type="PANTHER" id="PTHR14340">
    <property type="entry name" value="MICROFIBRIL-ASSOCIATED GLYCOPROTEIN 3"/>
    <property type="match status" value="1"/>
</dbReference>
<feature type="domain" description="Fibronectin type-III" evidence="5">
    <location>
        <begin position="588"/>
        <end position="682"/>
    </location>
</feature>
<dbReference type="PROSITE" id="PS50835">
    <property type="entry name" value="IG_LIKE"/>
    <property type="match status" value="3"/>
</dbReference>
<dbReference type="InterPro" id="IPR003961">
    <property type="entry name" value="FN3_dom"/>
</dbReference>
<organism evidence="6 7">
    <name type="scientific">Paramormyrops kingsleyae</name>
    <dbReference type="NCBI Taxonomy" id="1676925"/>
    <lineage>
        <taxon>Eukaryota</taxon>
        <taxon>Metazoa</taxon>
        <taxon>Chordata</taxon>
        <taxon>Craniata</taxon>
        <taxon>Vertebrata</taxon>
        <taxon>Euteleostomi</taxon>
        <taxon>Actinopterygii</taxon>
        <taxon>Neopterygii</taxon>
        <taxon>Teleostei</taxon>
        <taxon>Osteoglossocephala</taxon>
        <taxon>Osteoglossomorpha</taxon>
        <taxon>Osteoglossiformes</taxon>
        <taxon>Mormyridae</taxon>
        <taxon>Paramormyrops</taxon>
    </lineage>
</organism>
<dbReference type="FunFam" id="2.60.40.10:FF:000034">
    <property type="entry name" value="Titin isoform A"/>
    <property type="match status" value="2"/>
</dbReference>
<dbReference type="Pfam" id="PF07679">
    <property type="entry name" value="I-set"/>
    <property type="match status" value="4"/>
</dbReference>
<dbReference type="GeneTree" id="ENSGT01110000267173"/>
<dbReference type="GO" id="GO:0045214">
    <property type="term" value="P:sarcomere organization"/>
    <property type="evidence" value="ECO:0007669"/>
    <property type="project" value="TreeGrafter"/>
</dbReference>
<dbReference type="Ensembl" id="ENSPKIT00000026327.1">
    <property type="protein sequence ID" value="ENSPKIP00000002383.1"/>
    <property type="gene ID" value="ENSPKIG00000020262.1"/>
</dbReference>
<dbReference type="PROSITE" id="PS50853">
    <property type="entry name" value="FN3"/>
    <property type="match status" value="8"/>
</dbReference>
<dbReference type="InterPro" id="IPR003599">
    <property type="entry name" value="Ig_sub"/>
</dbReference>
<evidence type="ECO:0000256" key="3">
    <source>
        <dbReference type="SAM" id="MobiDB-lite"/>
    </source>
</evidence>
<dbReference type="FunFam" id="2.60.40.10:FF:000003">
    <property type="entry name" value="Titin isoform E"/>
    <property type="match status" value="2"/>
</dbReference>
<evidence type="ECO:0000313" key="7">
    <source>
        <dbReference type="Proteomes" id="UP000261540"/>
    </source>
</evidence>
<dbReference type="PRINTS" id="PR00014">
    <property type="entry name" value="FNTYPEIII"/>
</dbReference>
<dbReference type="InterPro" id="IPR013098">
    <property type="entry name" value="Ig_I-set"/>
</dbReference>
<evidence type="ECO:0000259" key="5">
    <source>
        <dbReference type="PROSITE" id="PS50853"/>
    </source>
</evidence>
<dbReference type="FunFam" id="2.60.40.10:FF:000112">
    <property type="entry name" value="Titin a"/>
    <property type="match status" value="2"/>
</dbReference>
<dbReference type="CDD" id="cd05748">
    <property type="entry name" value="Ig_Titin_like"/>
    <property type="match status" value="3"/>
</dbReference>
<feature type="domain" description="Fibronectin type-III" evidence="5">
    <location>
        <begin position="293"/>
        <end position="388"/>
    </location>
</feature>
<dbReference type="GO" id="GO:0031430">
    <property type="term" value="C:M band"/>
    <property type="evidence" value="ECO:0007669"/>
    <property type="project" value="TreeGrafter"/>
</dbReference>
<dbReference type="STRING" id="1676925.ENSPKIP00000002383"/>
<feature type="domain" description="Fibronectin type-III" evidence="5">
    <location>
        <begin position="194"/>
        <end position="287"/>
    </location>
</feature>
<sequence>MPPSKVSLFDVTRNSVILSWKKPDHDGGSKILCYNVEMQTKGSEKWTVSTTVKVLEATITGLVSGEEYSFRVIALNEKGKSNPKELGVPVIAKDMETEPTIDLIFNTYSVKAGKDLAIEIPFKGRPKPIVSWKKDGLPLKQTTSLTILTSVTSAKLLFKEATREHVGKYDLTVANAAGTKTAEIAVFVLDKPGPPAAIRIDDVSAESISLSWDPPAYDGGCHISNYIVEKRDTNTNEWQIVSSTVARTSIKISQLINGSEYQFRVYAVNRYGRSHSIDSSSITAQYPFRQPGPPSTPQVALASKTFMLVKWNEPVNDGGSGVLGYHIEVKERSSILWTKLNRSLIRDTEFRVTSIEEGLFYEYRLYAENIAGIGKCSKVSEPVAARDPCDPPGQPTVTNITRTSVSLSWTKPEYDGGAKVTGYIIERKEEERWLRCNFTNVQETYFVVTGLTENQKYDFRVIAKNAAGLFSEPSNCTGPVMIKDDVEPPRIMIDAKFKDVVAVKAGEILKITADFSGRPLPVISWTKDGKEIEVRAKVNIVSTDTCTSVIIKDCIRSDSGQYVLTLQNVAGIKSFPVKCKVLDRPGPSAGPLDVTDVTAEKCILAWGPPQEKGGAEISHYIVEKRETSHLAWTLVHGDLKATTCRVTNLQKGNEYIFRVLGVNKFGIGEALESDPIKPTDPFSTPSPPTHVKITDVSSEAMTICWEKPVTDGGSVVCNYVIEKREKSGLHWVRVNKECVCDLTFQTTKLHKGCQYEFRVYAENAAGLSLPSDPSPLTNAEDPQCVPSPPSKPKVIDSTKNSITIIWNKPLMDGGSPVTGYNVEYKKTEEEDWIVAAENTKNTEYTVAGLTSGAEYVFVVKSVNKIGVSDPSAHSVPQVAKERVEEPTFQVDKEMHRTLVVKHNTSFTLKVQFKGKPVPSVMWQKEDVNLKDSATIYTNDNSTSITVEKATRNDSGKYTVTLDNSIGTAALTLDVKVLDSPGPPSKLSIKEDSVSLAWNKPEHDGGSRITTYLIDALEKGQKKWVKCAVVKTTHYVVQGLKENAEYFFRVRAENYAGLSEPKELITPVIVKDKLGDINNLFMVLFLVFIESPEFDLKNFPHNTVYVRAGSNLTFEIPLTGKPLPKLTISKDNAAMKVTKRFNFEVTFENVIVNLKESIANDAGRYDIIASNKGGITKTFVNILVLDRPGTPVGPVEIIDVSEDKFRHSCLAEASI</sequence>
<dbReference type="InterPro" id="IPR007110">
    <property type="entry name" value="Ig-like_dom"/>
</dbReference>
<dbReference type="FunFam" id="2.60.40.10:FF:000002">
    <property type="entry name" value="Titin a"/>
    <property type="match status" value="2"/>
</dbReference>
<accession>A0A3B3Q881</accession>
<reference evidence="6" key="2">
    <citation type="submission" date="2025-09" db="UniProtKB">
        <authorList>
            <consortium name="Ensembl"/>
        </authorList>
    </citation>
    <scope>IDENTIFICATION</scope>
</reference>
<keyword evidence="2" id="KW-0393">Immunoglobulin domain</keyword>
<evidence type="ECO:0000256" key="1">
    <source>
        <dbReference type="ARBA" id="ARBA00022737"/>
    </source>
</evidence>
<dbReference type="Pfam" id="PF00041">
    <property type="entry name" value="fn3"/>
    <property type="match status" value="8"/>
</dbReference>
<reference evidence="6" key="1">
    <citation type="submission" date="2025-08" db="UniProtKB">
        <authorList>
            <consortium name="Ensembl"/>
        </authorList>
    </citation>
    <scope>IDENTIFICATION</scope>
</reference>
<feature type="domain" description="Fibronectin type-III" evidence="5">
    <location>
        <begin position="687"/>
        <end position="782"/>
    </location>
</feature>
<dbReference type="SMART" id="SM00408">
    <property type="entry name" value="IGc2"/>
    <property type="match status" value="3"/>
</dbReference>
<feature type="domain" description="Fibronectin type-III" evidence="5">
    <location>
        <begin position="2"/>
        <end position="100"/>
    </location>
</feature>
<name>A0A3B3Q881_9TELE</name>
<feature type="domain" description="Fibronectin type-III" evidence="5">
    <location>
        <begin position="391"/>
        <end position="485"/>
    </location>
</feature>
<proteinExistence type="predicted"/>
<dbReference type="SMART" id="SM00409">
    <property type="entry name" value="IG"/>
    <property type="match status" value="4"/>
</dbReference>
<dbReference type="InterPro" id="IPR036179">
    <property type="entry name" value="Ig-like_dom_sf"/>
</dbReference>
<dbReference type="FunFam" id="2.60.40.10:FF:000031">
    <property type="entry name" value="Myosin-binding protein C, slow type"/>
    <property type="match status" value="2"/>
</dbReference>
<feature type="region of interest" description="Disordered" evidence="3">
    <location>
        <begin position="771"/>
        <end position="793"/>
    </location>
</feature>
<protein>
    <recommendedName>
        <fullName evidence="8">Titin</fullName>
    </recommendedName>
</protein>
<evidence type="ECO:0008006" key="8">
    <source>
        <dbReference type="Google" id="ProtNLM"/>
    </source>
</evidence>
<feature type="domain" description="Ig-like" evidence="4">
    <location>
        <begin position="886"/>
        <end position="971"/>
    </location>
</feature>
<dbReference type="SUPFAM" id="SSF49265">
    <property type="entry name" value="Fibronectin type III"/>
    <property type="match status" value="5"/>
</dbReference>
<dbReference type="GO" id="GO:0048738">
    <property type="term" value="P:cardiac muscle tissue development"/>
    <property type="evidence" value="ECO:0007669"/>
    <property type="project" value="TreeGrafter"/>
</dbReference>
<evidence type="ECO:0000259" key="4">
    <source>
        <dbReference type="PROSITE" id="PS50835"/>
    </source>
</evidence>
<dbReference type="AlphaFoldDB" id="A0A3B3Q881"/>
<dbReference type="InterPro" id="IPR036116">
    <property type="entry name" value="FN3_sf"/>
</dbReference>